<evidence type="ECO:0000313" key="1">
    <source>
        <dbReference type="EMBL" id="MED6196980.1"/>
    </source>
</evidence>
<name>A0ABU6XFX4_9FABA</name>
<organism evidence="1 2">
    <name type="scientific">Stylosanthes scabra</name>
    <dbReference type="NCBI Taxonomy" id="79078"/>
    <lineage>
        <taxon>Eukaryota</taxon>
        <taxon>Viridiplantae</taxon>
        <taxon>Streptophyta</taxon>
        <taxon>Embryophyta</taxon>
        <taxon>Tracheophyta</taxon>
        <taxon>Spermatophyta</taxon>
        <taxon>Magnoliopsida</taxon>
        <taxon>eudicotyledons</taxon>
        <taxon>Gunneridae</taxon>
        <taxon>Pentapetalae</taxon>
        <taxon>rosids</taxon>
        <taxon>fabids</taxon>
        <taxon>Fabales</taxon>
        <taxon>Fabaceae</taxon>
        <taxon>Papilionoideae</taxon>
        <taxon>50 kb inversion clade</taxon>
        <taxon>dalbergioids sensu lato</taxon>
        <taxon>Dalbergieae</taxon>
        <taxon>Pterocarpus clade</taxon>
        <taxon>Stylosanthes</taxon>
    </lineage>
</organism>
<keyword evidence="2" id="KW-1185">Reference proteome</keyword>
<evidence type="ECO:0000313" key="2">
    <source>
        <dbReference type="Proteomes" id="UP001341840"/>
    </source>
</evidence>
<sequence>MGLLPYRRMPLQGDFDELRFPLIERWRGYVVGTDSLGPRVRMWRMFLNGVDHVGVNWTPYVDSNLEATVPQMFMYFELNSIARNNHCENS</sequence>
<gene>
    <name evidence="1" type="ORF">PIB30_052392</name>
</gene>
<accession>A0ABU6XFX4</accession>
<comment type="caution">
    <text evidence="1">The sequence shown here is derived from an EMBL/GenBank/DDBJ whole genome shotgun (WGS) entry which is preliminary data.</text>
</comment>
<dbReference type="EMBL" id="JASCZI010211828">
    <property type="protein sequence ID" value="MED6196980.1"/>
    <property type="molecule type" value="Genomic_DNA"/>
</dbReference>
<protein>
    <submittedName>
        <fullName evidence="1">Uncharacterized protein</fullName>
    </submittedName>
</protein>
<proteinExistence type="predicted"/>
<dbReference type="Proteomes" id="UP001341840">
    <property type="component" value="Unassembled WGS sequence"/>
</dbReference>
<reference evidence="1 2" key="1">
    <citation type="journal article" date="2023" name="Plants (Basel)">
        <title>Bridging the Gap: Combining Genomics and Transcriptomics Approaches to Understand Stylosanthes scabra, an Orphan Legume from the Brazilian Caatinga.</title>
        <authorList>
            <person name="Ferreira-Neto J.R.C."/>
            <person name="da Silva M.D."/>
            <person name="Binneck E."/>
            <person name="de Melo N.F."/>
            <person name="da Silva R.H."/>
            <person name="de Melo A.L.T.M."/>
            <person name="Pandolfi V."/>
            <person name="Bustamante F.O."/>
            <person name="Brasileiro-Vidal A.C."/>
            <person name="Benko-Iseppon A.M."/>
        </authorList>
    </citation>
    <scope>NUCLEOTIDE SEQUENCE [LARGE SCALE GENOMIC DNA]</scope>
    <source>
        <tissue evidence="1">Leaves</tissue>
    </source>
</reference>